<dbReference type="AlphaFoldDB" id="A0A0N8GQJ1"/>
<proteinExistence type="predicted"/>
<evidence type="ECO:0000313" key="1">
    <source>
        <dbReference type="EMBL" id="KPL83842.1"/>
    </source>
</evidence>
<keyword evidence="2" id="KW-1185">Reference proteome</keyword>
<sequence length="366" mass="39077">MTISHGCPGKPDYEKLTVSKTVTTSYTRTHNWSIAKSVDPSDIYLYMPGQGANKPSQATATWTVDVTYEGYTDSDWNVSGTITIKNTGTLDAVITGVEDVLAGTSISVNCGVGFPYTLPKGSTLTCTYSEDGYVTGSNVVTVTTERATYSDEKPIVWGAPTKEINKTVTIKDNGTELGTATAPNDAQFSYTKTFEWGDYGEANCGDHTYANTASVISDNGEVLASATATLTVHVQCYVYETAYGQGSGSICFIPTFSNWGWTTPIAPGSTTVLDLWAGAGQCDTGKGTPVGSVEVTYYNGYVTAYYSVSSPHIIKETHFYAGTTPFPKFGKSYTVAPGQYTNKGPFSGTVYVIAHAKVGIPDPNFR</sequence>
<accession>A0A0N8GQJ1</accession>
<gene>
    <name evidence="1" type="ORF">SE15_00940</name>
</gene>
<reference evidence="1 2" key="1">
    <citation type="submission" date="2015-07" db="EMBL/GenBank/DDBJ databases">
        <title>Whole genome sequence of Thermanaerothrix daxensis DSM 23592.</title>
        <authorList>
            <person name="Hemp J."/>
            <person name="Ward L.M."/>
            <person name="Pace L.A."/>
            <person name="Fischer W.W."/>
        </authorList>
    </citation>
    <scope>NUCLEOTIDE SEQUENCE [LARGE SCALE GENOMIC DNA]</scope>
    <source>
        <strain evidence="1 2">GNS-1</strain>
    </source>
</reference>
<name>A0A0N8GQJ1_9CHLR</name>
<dbReference type="Proteomes" id="UP000050544">
    <property type="component" value="Unassembled WGS sequence"/>
</dbReference>
<comment type="caution">
    <text evidence="1">The sequence shown here is derived from an EMBL/GenBank/DDBJ whole genome shotgun (WGS) entry which is preliminary data.</text>
</comment>
<protein>
    <submittedName>
        <fullName evidence="1">Uncharacterized protein</fullName>
    </submittedName>
</protein>
<dbReference type="EMBL" id="LGKO01000002">
    <property type="protein sequence ID" value="KPL83842.1"/>
    <property type="molecule type" value="Genomic_DNA"/>
</dbReference>
<dbReference type="PATRIC" id="fig|869279.4.peg.184"/>
<organism evidence="1 2">
    <name type="scientific">Thermanaerothrix daxensis</name>
    <dbReference type="NCBI Taxonomy" id="869279"/>
    <lineage>
        <taxon>Bacteria</taxon>
        <taxon>Bacillati</taxon>
        <taxon>Chloroflexota</taxon>
        <taxon>Anaerolineae</taxon>
        <taxon>Anaerolineales</taxon>
        <taxon>Anaerolineaceae</taxon>
        <taxon>Thermanaerothrix</taxon>
    </lineage>
</organism>
<dbReference type="STRING" id="869279.SE15_00940"/>
<evidence type="ECO:0000313" key="2">
    <source>
        <dbReference type="Proteomes" id="UP000050544"/>
    </source>
</evidence>